<dbReference type="STRING" id="692418.SAMN04488029_0309"/>
<reference evidence="1 2" key="1">
    <citation type="submission" date="2017-04" db="EMBL/GenBank/DDBJ databases">
        <authorList>
            <person name="Afonso C.L."/>
            <person name="Miller P.J."/>
            <person name="Scott M.A."/>
            <person name="Spackman E."/>
            <person name="Goraichik I."/>
            <person name="Dimitrov K.M."/>
            <person name="Suarez D.L."/>
            <person name="Swayne D.E."/>
        </authorList>
    </citation>
    <scope>NUCLEOTIDE SEQUENCE [LARGE SCALE GENOMIC DNA]</scope>
    <source>
        <strain evidence="1 2">DSM 26133</strain>
    </source>
</reference>
<gene>
    <name evidence="1" type="ORF">SAMN04488029_0309</name>
</gene>
<accession>A0A1W2G5U9</accession>
<organism evidence="1 2">
    <name type="scientific">Reichenbachiella faecimaris</name>
    <dbReference type="NCBI Taxonomy" id="692418"/>
    <lineage>
        <taxon>Bacteria</taxon>
        <taxon>Pseudomonadati</taxon>
        <taxon>Bacteroidota</taxon>
        <taxon>Cytophagia</taxon>
        <taxon>Cytophagales</taxon>
        <taxon>Reichenbachiellaceae</taxon>
        <taxon>Reichenbachiella</taxon>
    </lineage>
</organism>
<dbReference type="OrthoDB" id="961886at2"/>
<evidence type="ECO:0000313" key="1">
    <source>
        <dbReference type="EMBL" id="SMD31971.1"/>
    </source>
</evidence>
<proteinExistence type="predicted"/>
<dbReference type="EMBL" id="FWYF01000001">
    <property type="protein sequence ID" value="SMD31971.1"/>
    <property type="molecule type" value="Genomic_DNA"/>
</dbReference>
<dbReference type="RefSeq" id="WP_084370658.1">
    <property type="nucleotide sequence ID" value="NZ_FWYF01000001.1"/>
</dbReference>
<evidence type="ECO:0000313" key="2">
    <source>
        <dbReference type="Proteomes" id="UP000192472"/>
    </source>
</evidence>
<sequence length="86" mass="10352">MSIIGIEIPRLEEDQDISVEVKINGIKKQYNYRVEIFYWEECPFPTEDRVECIKNLVSSYDQRWDLAHIGLPTDEYIPITFRKKRE</sequence>
<name>A0A1W2G5U9_REIFA</name>
<dbReference type="Proteomes" id="UP000192472">
    <property type="component" value="Unassembled WGS sequence"/>
</dbReference>
<keyword evidence="2" id="KW-1185">Reference proteome</keyword>
<dbReference type="AlphaFoldDB" id="A0A1W2G5U9"/>
<protein>
    <submittedName>
        <fullName evidence="1">Uncharacterized protein</fullName>
    </submittedName>
</protein>